<proteinExistence type="predicted"/>
<organism evidence="1">
    <name type="scientific">freshwater metagenome</name>
    <dbReference type="NCBI Taxonomy" id="449393"/>
    <lineage>
        <taxon>unclassified sequences</taxon>
        <taxon>metagenomes</taxon>
        <taxon>ecological metagenomes</taxon>
    </lineage>
</organism>
<name>A0A6J6CGU4_9ZZZZ</name>
<sequence length="148" mass="16214">MRLGLVTAIAPIINATASAAYPKTLSFSPEMKMIPPRMAKIKIPVPKSFSYKTNPSIAIAAGRTTRSGCLINPSSLRVSLMRKCKAHHRIKPNLANSEGCNVNPANSIQFRLPFTFFPRLGTNGNAKKKTERSNEYLATLCQIDPLTL</sequence>
<dbReference type="AlphaFoldDB" id="A0A6J6CGU4"/>
<evidence type="ECO:0000313" key="1">
    <source>
        <dbReference type="EMBL" id="CAB4550621.1"/>
    </source>
</evidence>
<protein>
    <submittedName>
        <fullName evidence="1">Unannotated protein</fullName>
    </submittedName>
</protein>
<accession>A0A6J6CGU4</accession>
<gene>
    <name evidence="1" type="ORF">UFOPK1509_00288</name>
</gene>
<reference evidence="1" key="1">
    <citation type="submission" date="2020-05" db="EMBL/GenBank/DDBJ databases">
        <authorList>
            <person name="Chiriac C."/>
            <person name="Salcher M."/>
            <person name="Ghai R."/>
            <person name="Kavagutti S V."/>
        </authorList>
    </citation>
    <scope>NUCLEOTIDE SEQUENCE</scope>
</reference>
<dbReference type="EMBL" id="CAEZSY010000025">
    <property type="protein sequence ID" value="CAB4550621.1"/>
    <property type="molecule type" value="Genomic_DNA"/>
</dbReference>